<feature type="transmembrane region" description="Helical" evidence="1">
    <location>
        <begin position="12"/>
        <end position="34"/>
    </location>
</feature>
<name>A0AA49IYU2_9PROT</name>
<dbReference type="Proteomes" id="UP001234916">
    <property type="component" value="Chromosome"/>
</dbReference>
<dbReference type="Pfam" id="PF13116">
    <property type="entry name" value="YhdP"/>
    <property type="match status" value="1"/>
</dbReference>
<dbReference type="AlphaFoldDB" id="A0AA49IYU2"/>
<keyword evidence="1" id="KW-0472">Membrane</keyword>
<evidence type="ECO:0000256" key="1">
    <source>
        <dbReference type="SAM" id="Phobius"/>
    </source>
</evidence>
<gene>
    <name evidence="3" type="ORF">OHM77_12205</name>
</gene>
<evidence type="ECO:0000313" key="3">
    <source>
        <dbReference type="EMBL" id="WIM05431.1"/>
    </source>
</evidence>
<proteinExistence type="predicted"/>
<dbReference type="KEGG" id="npv:OHM77_12205"/>
<keyword evidence="1" id="KW-1133">Transmembrane helix</keyword>
<dbReference type="PANTHER" id="PTHR38690:SF1">
    <property type="entry name" value="PROTEASE"/>
    <property type="match status" value="1"/>
</dbReference>
<dbReference type="InterPro" id="IPR011836">
    <property type="entry name" value="YhdP"/>
</dbReference>
<keyword evidence="1" id="KW-0812">Transmembrane</keyword>
<evidence type="ECO:0000259" key="2">
    <source>
        <dbReference type="Pfam" id="PF13116"/>
    </source>
</evidence>
<dbReference type="PANTHER" id="PTHR38690">
    <property type="entry name" value="PROTEASE-RELATED"/>
    <property type="match status" value="1"/>
</dbReference>
<dbReference type="EMBL" id="CP107246">
    <property type="protein sequence ID" value="WIM05431.1"/>
    <property type="molecule type" value="Genomic_DNA"/>
</dbReference>
<protein>
    <submittedName>
        <fullName evidence="3">YhdP family protein</fullName>
    </submittedName>
</protein>
<dbReference type="NCBIfam" id="TIGR02099">
    <property type="entry name" value="YhdP family protein"/>
    <property type="match status" value="1"/>
</dbReference>
<accession>A0AA49IYU2</accession>
<dbReference type="InterPro" id="IPR025263">
    <property type="entry name" value="YhdP_central"/>
</dbReference>
<sequence length="1261" mass="136321">MRLSSLPSLRSLLRLTGWTLLASWFAFALLVLALRHAVLPNIDAWRGDIEQALSGALRLPVSIRAIDARWSGLRPGLTLHGLELRDTQGRPALSFDHVEADISWTSLWRLSPHFSRLEIVAPTLDVRRDAEGRVFVAGLPIDMRSRDTDFPDWLLAQGRIVVREATVVWHDELRGAPPLPLARLNLDLRNGGGRHRFGLTAAPPRELASRMDMRGDFRGDVADGLGEFYFELDHADLAGWRAWADYPVELPRGSGGLRLWVDVADRMPKKLVADVRLADVRIRLAPELQMLDLERMEGRLSGQRSGRQWADGFEAGAKGLALARRDGSRIEPTDFSLRWRPGRLDGSANRLDLAVLRDLAKHFPVEAGVHERLAVLSPQGRLHDLRFAWSGGGDPVSGYAIHARFEDLGMKAQGSMPGFSGIDGRIDGSETGGTLELASRDAVVEMPAVFAEPRVAFAALDAQASWKVKDGTLSARIERAAFRNADAEGSASGRWRGKPGERGEIDLSAEVRNATGGVVWRYMPLVVNQDTRDWLRDSIAGGTASAKLRLKGDLARFPFRDGSGVFEVRGPFSGATLRYAPSWPPFDDVAGELAFVGERMTIRADRARLWGVALSGVKAEIADLELPEEIMTITGAARGPTADFLRFVEASPVGDRIDHFTEDMTASGNGELNLKLVMNLRHLADTIVSGRYRFMNNGLTFDADLPPLSGIDGDLRFTADRLEAKGIRASLLGAPMTVDVSTGEGGVAVRAGGMLAVSGLRKQYDHPVLDHLSGAAPWNGTIKVRKKAAEVRVESSLQGISSSLPEPFNKSAGSALPLAFERKPAGAGRDQVAASLGEALKAQLVRRHEGGKSIVERGAIAVGAAPLRLPERGVALSVRGERFDADFWRRLADGGNDGGNGANGDNGLPLTIADVRADELTAFGRTFNGFRMTGVREAGLWKGEIASQEANGDFEWSDAGAGSLTARLSRLAVPDGSDGKGGAVFGETLRELPAIRLTAKHFLLRGKDLGELGLDAENHEGAWNARLDIKNDDGALSGAGRWRPGADAGTRLDFKLSAKSIEKLLARLGHAGMVRRGTATLDGAVSWRGAPVSIDYPTLSGNLKLEAESGQFNKLEPGVGRLLGILSLQSLPRRITLDFRDVFSEGFAFDGIDGQFVVRGGVMETKDLQIRGPSAKVFMTGSVDLGQETQNLRVRVQPAVGETLATGVLLAHPATGAVVWLADKLLRDPLGKAFAFEYAVTGEWADPKVEKIQSTPTEEKQ</sequence>
<feature type="domain" description="YhdP central" evidence="2">
    <location>
        <begin position="12"/>
        <end position="1249"/>
    </location>
</feature>
<organism evidence="3">
    <name type="scientific">Candidatus Nitricoxidivorans perseverans</name>
    <dbReference type="NCBI Taxonomy" id="2975601"/>
    <lineage>
        <taxon>Bacteria</taxon>
        <taxon>Pseudomonadati</taxon>
        <taxon>Pseudomonadota</taxon>
        <taxon>Betaproteobacteria</taxon>
        <taxon>Nitrosomonadales</taxon>
        <taxon>Sterolibacteriaceae</taxon>
        <taxon>Candidatus Nitricoxidivorans</taxon>
    </lineage>
</organism>
<reference evidence="3" key="1">
    <citation type="journal article" date="2023" name="Nat. Microbiol.">
        <title>Enrichment and characterization of a nitric oxide-reducing microbial community in a continuous bioreactor.</title>
        <authorList>
            <person name="Garrido-Amador P."/>
            <person name="Stortenbeker N."/>
            <person name="Wessels H.J.C.T."/>
            <person name="Speth D.R."/>
            <person name="Garcia-Heredia I."/>
            <person name="Kartal B."/>
        </authorList>
    </citation>
    <scope>NUCLEOTIDE SEQUENCE</scope>
    <source>
        <strain evidence="3">MAG1</strain>
    </source>
</reference>